<dbReference type="Proteomes" id="UP000184442">
    <property type="component" value="Unassembled WGS sequence"/>
</dbReference>
<dbReference type="RefSeq" id="WP_073025117.1">
    <property type="nucleotide sequence ID" value="NZ_FQZS01000006.1"/>
</dbReference>
<reference evidence="14 15" key="1">
    <citation type="submission" date="2016-11" db="EMBL/GenBank/DDBJ databases">
        <authorList>
            <person name="Jaros S."/>
            <person name="Januszkiewicz K."/>
            <person name="Wedrychowicz H."/>
        </authorList>
    </citation>
    <scope>NUCLEOTIDE SEQUENCE [LARGE SCALE GENOMIC DNA]</scope>
    <source>
        <strain evidence="14 15">DSM 19022</strain>
    </source>
</reference>
<dbReference type="Pfam" id="PF02743">
    <property type="entry name" value="dCache_1"/>
    <property type="match status" value="1"/>
</dbReference>
<name>A0A1M6D2V7_9FIRM</name>
<dbReference type="InterPro" id="IPR003660">
    <property type="entry name" value="HAMP_dom"/>
</dbReference>
<comment type="subcellular location">
    <subcellularLocation>
        <location evidence="1">Cell membrane</location>
        <topology evidence="1">Multi-pass membrane protein</topology>
    </subcellularLocation>
</comment>
<dbReference type="CDD" id="cd12912">
    <property type="entry name" value="PDC2_MCP_like"/>
    <property type="match status" value="1"/>
</dbReference>
<organism evidence="14 15">
    <name type="scientific">Lutispora thermophila DSM 19022</name>
    <dbReference type="NCBI Taxonomy" id="1122184"/>
    <lineage>
        <taxon>Bacteria</taxon>
        <taxon>Bacillati</taxon>
        <taxon>Bacillota</taxon>
        <taxon>Clostridia</taxon>
        <taxon>Lutisporales</taxon>
        <taxon>Lutisporaceae</taxon>
        <taxon>Lutispora</taxon>
    </lineage>
</organism>
<evidence type="ECO:0000256" key="10">
    <source>
        <dbReference type="SAM" id="Coils"/>
    </source>
</evidence>
<keyword evidence="15" id="KW-1185">Reference proteome</keyword>
<dbReference type="AlphaFoldDB" id="A0A1M6D2V7"/>
<protein>
    <submittedName>
        <fullName evidence="14">Methyl-accepting chemotaxis protein</fullName>
    </submittedName>
</protein>
<keyword evidence="2" id="KW-1003">Cell membrane</keyword>
<dbReference type="PROSITE" id="PS50111">
    <property type="entry name" value="CHEMOTAXIS_TRANSDUC_2"/>
    <property type="match status" value="1"/>
</dbReference>
<evidence type="ECO:0000256" key="3">
    <source>
        <dbReference type="ARBA" id="ARBA00022500"/>
    </source>
</evidence>
<keyword evidence="3" id="KW-0145">Chemotaxis</keyword>
<dbReference type="Gene3D" id="3.30.450.20">
    <property type="entry name" value="PAS domain"/>
    <property type="match status" value="2"/>
</dbReference>
<dbReference type="EMBL" id="FQZS01000006">
    <property type="protein sequence ID" value="SHI67453.1"/>
    <property type="molecule type" value="Genomic_DNA"/>
</dbReference>
<evidence type="ECO:0000256" key="2">
    <source>
        <dbReference type="ARBA" id="ARBA00022475"/>
    </source>
</evidence>
<dbReference type="GO" id="GO:0004888">
    <property type="term" value="F:transmembrane signaling receptor activity"/>
    <property type="evidence" value="ECO:0007669"/>
    <property type="project" value="InterPro"/>
</dbReference>
<dbReference type="GO" id="GO:0005886">
    <property type="term" value="C:plasma membrane"/>
    <property type="evidence" value="ECO:0007669"/>
    <property type="project" value="UniProtKB-SubCell"/>
</dbReference>
<dbReference type="CDD" id="cd18773">
    <property type="entry name" value="PDC1_HK_sensor"/>
    <property type="match status" value="1"/>
</dbReference>
<evidence type="ECO:0000259" key="12">
    <source>
        <dbReference type="PROSITE" id="PS50111"/>
    </source>
</evidence>
<sequence length="688" mass="75494">MGKRFTGIKGKILASTMVVVLITLFSLSSIAIYIINTKSYDDYYSNSIEQMNIVSQAINIFYDQIDENINMLATNPVIRKADSSITTYKDTTEETLMHPSINGGIEQEIYEIFKQYGDSHEGTSYVYIGTKHGGYIQWPEETMTAGFNPPERPWYIQAMEKNGEIIRTGPYAFKEKLIASNSRTFTDENGNLIGVIGIDVQQSVISNILNGMKTGKTGYSMIVHKNGLIMADGNNENNNFKRIDEVNIDGLDKLLTEESSSFTVNIDNEEYIVSSFKVEGTDWILASFISKDELESGARKIINTVGISAVVILIAAFVISSYVSESITKPIIAVTKKVQEFANLDFSDQNESDAGKYINKKDEVGNMIRALKAMRDNIVAFISNTSEAAEQVAASSEELTANSSQAATASEEIAATIAEIAKGAGDQAKDTELTAENVEEMGKLLEENFQYLKELNIAADEIEKQKEEGFSILKDLIDKTQKNNEAANNIHQIIMSNNKSTEEIDNASSMIEAIAAQTNLLSLNAAIEAARAGDVGRGFAVVADEIRKLAEQSNKFAKDIKTVINELKDKSQSAVDIMQQTKEIVAEQTMSVEMTEDKFEGIAEAIDVIKDKIDKLNHSAQLMTTNKSKVVELTQNLASISEENAAGTQEASAAMEEQAATIDEIAKAGESLAAIAQELRSFIGKFKI</sequence>
<feature type="domain" description="HAMP" evidence="13">
    <location>
        <begin position="325"/>
        <end position="383"/>
    </location>
</feature>
<dbReference type="PRINTS" id="PR00260">
    <property type="entry name" value="CHEMTRNSDUCR"/>
</dbReference>
<evidence type="ECO:0000259" key="13">
    <source>
        <dbReference type="PROSITE" id="PS50885"/>
    </source>
</evidence>
<evidence type="ECO:0000256" key="6">
    <source>
        <dbReference type="ARBA" id="ARBA00023136"/>
    </source>
</evidence>
<dbReference type="PROSITE" id="PS50885">
    <property type="entry name" value="HAMP"/>
    <property type="match status" value="1"/>
</dbReference>
<gene>
    <name evidence="14" type="ORF">SAMN02745176_00980</name>
</gene>
<dbReference type="InterPro" id="IPR004089">
    <property type="entry name" value="MCPsignal_dom"/>
</dbReference>
<dbReference type="InterPro" id="IPR033479">
    <property type="entry name" value="dCache_1"/>
</dbReference>
<evidence type="ECO:0000256" key="11">
    <source>
        <dbReference type="SAM" id="Phobius"/>
    </source>
</evidence>
<evidence type="ECO:0000256" key="7">
    <source>
        <dbReference type="ARBA" id="ARBA00023224"/>
    </source>
</evidence>
<evidence type="ECO:0000256" key="1">
    <source>
        <dbReference type="ARBA" id="ARBA00004651"/>
    </source>
</evidence>
<keyword evidence="10" id="KW-0175">Coiled coil</keyword>
<dbReference type="Pfam" id="PF00015">
    <property type="entry name" value="MCPsignal"/>
    <property type="match status" value="1"/>
</dbReference>
<accession>A0A1M6D2V7</accession>
<proteinExistence type="inferred from homology"/>
<dbReference type="STRING" id="1122184.SAMN02745176_00980"/>
<evidence type="ECO:0000256" key="4">
    <source>
        <dbReference type="ARBA" id="ARBA00022692"/>
    </source>
</evidence>
<dbReference type="SUPFAM" id="SSF58104">
    <property type="entry name" value="Methyl-accepting chemotaxis protein (MCP) signaling domain"/>
    <property type="match status" value="1"/>
</dbReference>
<evidence type="ECO:0000313" key="14">
    <source>
        <dbReference type="EMBL" id="SHI67453.1"/>
    </source>
</evidence>
<dbReference type="Gene3D" id="1.10.8.500">
    <property type="entry name" value="HAMP domain in histidine kinase"/>
    <property type="match status" value="1"/>
</dbReference>
<dbReference type="PANTHER" id="PTHR32089:SF112">
    <property type="entry name" value="LYSOZYME-LIKE PROTEIN-RELATED"/>
    <property type="match status" value="1"/>
</dbReference>
<dbReference type="Gene3D" id="1.10.287.950">
    <property type="entry name" value="Methyl-accepting chemotaxis protein"/>
    <property type="match status" value="1"/>
</dbReference>
<dbReference type="InterPro" id="IPR004090">
    <property type="entry name" value="Chemotax_Me-accpt_rcpt"/>
</dbReference>
<dbReference type="GO" id="GO:0006935">
    <property type="term" value="P:chemotaxis"/>
    <property type="evidence" value="ECO:0007669"/>
    <property type="project" value="UniProtKB-KW"/>
</dbReference>
<feature type="transmembrane region" description="Helical" evidence="11">
    <location>
        <begin position="301"/>
        <end position="323"/>
    </location>
</feature>
<dbReference type="GO" id="GO:0007165">
    <property type="term" value="P:signal transduction"/>
    <property type="evidence" value="ECO:0007669"/>
    <property type="project" value="UniProtKB-KW"/>
</dbReference>
<evidence type="ECO:0000313" key="15">
    <source>
        <dbReference type="Proteomes" id="UP000184442"/>
    </source>
</evidence>
<dbReference type="PANTHER" id="PTHR32089">
    <property type="entry name" value="METHYL-ACCEPTING CHEMOTAXIS PROTEIN MCPB"/>
    <property type="match status" value="1"/>
</dbReference>
<keyword evidence="4 11" id="KW-0812">Transmembrane</keyword>
<comment type="similarity">
    <text evidence="8">Belongs to the methyl-accepting chemotaxis (MCP) protein family.</text>
</comment>
<dbReference type="OrthoDB" id="9814363at2"/>
<feature type="coiled-coil region" evidence="10">
    <location>
        <begin position="428"/>
        <end position="468"/>
    </location>
</feature>
<dbReference type="SMART" id="SM00283">
    <property type="entry name" value="MA"/>
    <property type="match status" value="1"/>
</dbReference>
<feature type="domain" description="Methyl-accepting transducer" evidence="12">
    <location>
        <begin position="402"/>
        <end position="659"/>
    </location>
</feature>
<feature type="transmembrane region" description="Helical" evidence="11">
    <location>
        <begin position="12"/>
        <end position="35"/>
    </location>
</feature>
<keyword evidence="5 11" id="KW-1133">Transmembrane helix</keyword>
<keyword evidence="7 9" id="KW-0807">Transducer</keyword>
<keyword evidence="6 11" id="KW-0472">Membrane</keyword>
<evidence type="ECO:0000256" key="5">
    <source>
        <dbReference type="ARBA" id="ARBA00022989"/>
    </source>
</evidence>
<evidence type="ECO:0000256" key="9">
    <source>
        <dbReference type="PROSITE-ProRule" id="PRU00284"/>
    </source>
</evidence>
<evidence type="ECO:0000256" key="8">
    <source>
        <dbReference type="ARBA" id="ARBA00029447"/>
    </source>
</evidence>